<evidence type="ECO:0000256" key="1">
    <source>
        <dbReference type="SAM" id="MobiDB-lite"/>
    </source>
</evidence>
<proteinExistence type="predicted"/>
<feature type="signal peptide" evidence="2">
    <location>
        <begin position="1"/>
        <end position="22"/>
    </location>
</feature>
<keyword evidence="2" id="KW-0732">Signal</keyword>
<comment type="caution">
    <text evidence="3">The sequence shown here is derived from an EMBL/GenBank/DDBJ whole genome shotgun (WGS) entry which is preliminary data.</text>
</comment>
<dbReference type="RefSeq" id="WP_183439023.1">
    <property type="nucleotide sequence ID" value="NZ_JACHXD010000001.1"/>
</dbReference>
<dbReference type="AlphaFoldDB" id="A0A7W5FRX5"/>
<keyword evidence="4" id="KW-1185">Reference proteome</keyword>
<gene>
    <name evidence="3" type="ORF">FHS03_000026</name>
</gene>
<sequence>MKQALTLLLAGALLSGCAGIDAASSTPQWDARFGDAVRAAMARQRIHPGGVNPEQVRGIDGAAALQAQEQYRKSFSAPAPQPSAFTIGVSGGK</sequence>
<protein>
    <recommendedName>
        <fullName evidence="5">Pilus assembly protein</fullName>
    </recommendedName>
</protein>
<dbReference type="EMBL" id="JACHXD010000001">
    <property type="protein sequence ID" value="MBB3117007.1"/>
    <property type="molecule type" value="Genomic_DNA"/>
</dbReference>
<evidence type="ECO:0000313" key="4">
    <source>
        <dbReference type="Proteomes" id="UP000541535"/>
    </source>
</evidence>
<evidence type="ECO:0000256" key="2">
    <source>
        <dbReference type="SAM" id="SignalP"/>
    </source>
</evidence>
<dbReference type="PROSITE" id="PS51257">
    <property type="entry name" value="PROKAR_LIPOPROTEIN"/>
    <property type="match status" value="1"/>
</dbReference>
<accession>A0A7W5FRX5</accession>
<name>A0A7W5FRX5_9BURK</name>
<organism evidence="3 4">
    <name type="scientific">Pseudoduganella violacea</name>
    <dbReference type="NCBI Taxonomy" id="1715466"/>
    <lineage>
        <taxon>Bacteria</taxon>
        <taxon>Pseudomonadati</taxon>
        <taxon>Pseudomonadota</taxon>
        <taxon>Betaproteobacteria</taxon>
        <taxon>Burkholderiales</taxon>
        <taxon>Oxalobacteraceae</taxon>
        <taxon>Telluria group</taxon>
        <taxon>Pseudoduganella</taxon>
    </lineage>
</organism>
<feature type="chain" id="PRO_5031177123" description="Pilus assembly protein" evidence="2">
    <location>
        <begin position="23"/>
        <end position="93"/>
    </location>
</feature>
<dbReference type="Proteomes" id="UP000541535">
    <property type="component" value="Unassembled WGS sequence"/>
</dbReference>
<evidence type="ECO:0008006" key="5">
    <source>
        <dbReference type="Google" id="ProtNLM"/>
    </source>
</evidence>
<reference evidence="3 4" key="1">
    <citation type="submission" date="2020-08" db="EMBL/GenBank/DDBJ databases">
        <title>Genomic Encyclopedia of Type Strains, Phase III (KMG-III): the genomes of soil and plant-associated and newly described type strains.</title>
        <authorList>
            <person name="Whitman W."/>
        </authorList>
    </citation>
    <scope>NUCLEOTIDE SEQUENCE [LARGE SCALE GENOMIC DNA]</scope>
    <source>
        <strain evidence="3 4">CECT 8897</strain>
    </source>
</reference>
<feature type="region of interest" description="Disordered" evidence="1">
    <location>
        <begin position="73"/>
        <end position="93"/>
    </location>
</feature>
<evidence type="ECO:0000313" key="3">
    <source>
        <dbReference type="EMBL" id="MBB3117007.1"/>
    </source>
</evidence>